<dbReference type="GO" id="GO:0006364">
    <property type="term" value="P:rRNA processing"/>
    <property type="evidence" value="ECO:0007669"/>
    <property type="project" value="UniProtKB-KW"/>
</dbReference>
<dbReference type="GO" id="GO:0032040">
    <property type="term" value="C:small-subunit processome"/>
    <property type="evidence" value="ECO:0007669"/>
    <property type="project" value="TreeGrafter"/>
</dbReference>
<keyword evidence="5" id="KW-0687">Ribonucleoprotein</keyword>
<reference evidence="7" key="1">
    <citation type="submission" date="2019-11" db="UniProtKB">
        <authorList>
            <consortium name="WormBaseParasite"/>
        </authorList>
    </citation>
    <scope>IDENTIFICATION</scope>
</reference>
<dbReference type="InterPro" id="IPR012173">
    <property type="entry name" value="Mpp10"/>
</dbReference>
<evidence type="ECO:0000256" key="6">
    <source>
        <dbReference type="ARBA" id="ARBA00029455"/>
    </source>
</evidence>
<sequence>MMHFENFTKKLDKEMDFLESNMLSQKPWYLQGETSSKDRPENALLEEHFEVQRHAIYKPGPIDENVILEFLKKGIREQSFDSAVFKSRQKEVVVTPKEYTNTVKTSLVEDYENLYVKAKALEKVQEDPKKDALRLEIVTLFDNLDALSNMHFVPRKRIAGYNILTNKQALALEEAGPAAVAQCDLLAPEEILAPRGEPLKGTTEVTSTDRRRHRKKLMRVRAGKREMRVALAVKSKDRQAALDKVIKMAHKPGSNIRIAK</sequence>
<evidence type="ECO:0000256" key="1">
    <source>
        <dbReference type="ARBA" id="ARBA00004604"/>
    </source>
</evidence>
<keyword evidence="3" id="KW-0698">rRNA processing</keyword>
<dbReference type="AlphaFoldDB" id="A0A5K3FZ68"/>
<name>A0A5K3FZ68_MESCO</name>
<evidence type="ECO:0000313" key="7">
    <source>
        <dbReference type="WBParaSite" id="MCU_011404-RA"/>
    </source>
</evidence>
<comment type="similarity">
    <text evidence="6">Belongs to the MPP10 family.</text>
</comment>
<keyword evidence="2" id="KW-0690">Ribosome biogenesis</keyword>
<dbReference type="Pfam" id="PF04006">
    <property type="entry name" value="Mpp10"/>
    <property type="match status" value="1"/>
</dbReference>
<dbReference type="PANTHER" id="PTHR17039">
    <property type="entry name" value="U3 SMALL NUCLEOLAR RIBONUCLEOPROTEIN PROTEIN MPP10"/>
    <property type="match status" value="1"/>
</dbReference>
<dbReference type="GO" id="GO:0034457">
    <property type="term" value="C:Mpp10 complex"/>
    <property type="evidence" value="ECO:0007669"/>
    <property type="project" value="InterPro"/>
</dbReference>
<organism evidence="7">
    <name type="scientific">Mesocestoides corti</name>
    <name type="common">Flatworm</name>
    <dbReference type="NCBI Taxonomy" id="53468"/>
    <lineage>
        <taxon>Eukaryota</taxon>
        <taxon>Metazoa</taxon>
        <taxon>Spiralia</taxon>
        <taxon>Lophotrochozoa</taxon>
        <taxon>Platyhelminthes</taxon>
        <taxon>Cestoda</taxon>
        <taxon>Eucestoda</taxon>
        <taxon>Cyclophyllidea</taxon>
        <taxon>Mesocestoididae</taxon>
        <taxon>Mesocestoides</taxon>
    </lineage>
</organism>
<dbReference type="GO" id="GO:0005732">
    <property type="term" value="C:sno(s)RNA-containing ribonucleoprotein complex"/>
    <property type="evidence" value="ECO:0007669"/>
    <property type="project" value="InterPro"/>
</dbReference>
<evidence type="ECO:0000256" key="3">
    <source>
        <dbReference type="ARBA" id="ARBA00022552"/>
    </source>
</evidence>
<dbReference type="WBParaSite" id="MCU_011404-RA">
    <property type="protein sequence ID" value="MCU_011404-RA"/>
    <property type="gene ID" value="MCU_011404"/>
</dbReference>
<evidence type="ECO:0000256" key="5">
    <source>
        <dbReference type="ARBA" id="ARBA00023274"/>
    </source>
</evidence>
<proteinExistence type="inferred from homology"/>
<dbReference type="PANTHER" id="PTHR17039:SF0">
    <property type="entry name" value="U3 SMALL NUCLEOLAR RIBONUCLEOPROTEIN PROTEIN MPP10"/>
    <property type="match status" value="1"/>
</dbReference>
<evidence type="ECO:0000256" key="4">
    <source>
        <dbReference type="ARBA" id="ARBA00023242"/>
    </source>
</evidence>
<accession>A0A5K3FZ68</accession>
<evidence type="ECO:0000256" key="2">
    <source>
        <dbReference type="ARBA" id="ARBA00022517"/>
    </source>
</evidence>
<comment type="subcellular location">
    <subcellularLocation>
        <location evidence="1">Nucleus</location>
        <location evidence="1">Nucleolus</location>
    </subcellularLocation>
</comment>
<protein>
    <submittedName>
        <fullName evidence="7">U3 small nucleolar ribonucleoprotein protein MPP10</fullName>
    </submittedName>
</protein>
<keyword evidence="4" id="KW-0539">Nucleus</keyword>